<name>A0AA38XMV9_9EURO</name>
<accession>A0AA38XMV9</accession>
<reference evidence="2" key="1">
    <citation type="submission" date="2022-10" db="EMBL/GenBank/DDBJ databases">
        <title>Culturing micro-colonial fungi from biological soil crusts in the Mojave desert and describing Neophaeococcomyces mojavensis, and introducing the new genera and species Taxawa tesnikishii.</title>
        <authorList>
            <person name="Kurbessoian T."/>
            <person name="Stajich J.E."/>
        </authorList>
    </citation>
    <scope>NUCLEOTIDE SEQUENCE</scope>
    <source>
        <strain evidence="2">TK_41</strain>
    </source>
</reference>
<dbReference type="InterPro" id="IPR053221">
    <property type="entry name" value="Burnettramic_acid_biosynth"/>
</dbReference>
<dbReference type="PANTHER" id="PTHR38887">
    <property type="entry name" value="CHROMOSOME 21, WHOLE GENOME SHOTGUN SEQUENCE"/>
    <property type="match status" value="1"/>
</dbReference>
<feature type="region of interest" description="Disordered" evidence="1">
    <location>
        <begin position="331"/>
        <end position="352"/>
    </location>
</feature>
<keyword evidence="3" id="KW-1185">Reference proteome</keyword>
<comment type="caution">
    <text evidence="2">The sequence shown here is derived from an EMBL/GenBank/DDBJ whole genome shotgun (WGS) entry which is preliminary data.</text>
</comment>
<evidence type="ECO:0000313" key="2">
    <source>
        <dbReference type="EMBL" id="KAJ9616352.1"/>
    </source>
</evidence>
<organism evidence="2 3">
    <name type="scientific">Cladophialophora chaetospira</name>
    <dbReference type="NCBI Taxonomy" id="386627"/>
    <lineage>
        <taxon>Eukaryota</taxon>
        <taxon>Fungi</taxon>
        <taxon>Dikarya</taxon>
        <taxon>Ascomycota</taxon>
        <taxon>Pezizomycotina</taxon>
        <taxon>Eurotiomycetes</taxon>
        <taxon>Chaetothyriomycetidae</taxon>
        <taxon>Chaetothyriales</taxon>
        <taxon>Herpotrichiellaceae</taxon>
        <taxon>Cladophialophora</taxon>
    </lineage>
</organism>
<evidence type="ECO:0000313" key="3">
    <source>
        <dbReference type="Proteomes" id="UP001172673"/>
    </source>
</evidence>
<protein>
    <submittedName>
        <fullName evidence="2">Uncharacterized protein</fullName>
    </submittedName>
</protein>
<dbReference type="EMBL" id="JAPDRK010000001">
    <property type="protein sequence ID" value="KAJ9616352.1"/>
    <property type="molecule type" value="Genomic_DNA"/>
</dbReference>
<evidence type="ECO:0000256" key="1">
    <source>
        <dbReference type="SAM" id="MobiDB-lite"/>
    </source>
</evidence>
<dbReference type="Proteomes" id="UP001172673">
    <property type="component" value="Unassembled WGS sequence"/>
</dbReference>
<dbReference type="PANTHER" id="PTHR38887:SF1">
    <property type="entry name" value="RAS MODIFICATION PROTEIN ERF4"/>
    <property type="match status" value="1"/>
</dbReference>
<gene>
    <name evidence="2" type="ORF">H2200_000070</name>
</gene>
<proteinExistence type="predicted"/>
<sequence length="396" mass="43375">MTRGPICIAVTGAIGLTTEAVAAVKGNRGKPDDAAHRKQYSDDDEEVQYLEQMSTSNMETFTSEALMTMPVKTRHLQPLELPVIIPQRRPRNRSRGFLRAYAPALQGSQIDPAMFFSFLNGFDEEIKKQGLFIVANLAVSASVITATSLVGHNPFVDVAAFAVHSTIEAGRRMYITHKYNKYMHNMNEKFFQPRGLYALIMDYKPRSDSATEIVDLQTQVALSAANGGDTGSKFKVSSGATHNELEMPDAAPLVFPNLNGNQKQNALQKASEFLGNYSDRRAQAVFAAQNPDSSLITGQPKPEFSSRYADPNHAVNKGGPLAVLTGGKVSLQAREQKKKEQENLAAGRPLDEGTGGIVGGLKRLVRENVMYLMIVKMPSEKELMRAAELAAQYHQG</sequence>
<dbReference type="AlphaFoldDB" id="A0AA38XMV9"/>